<evidence type="ECO:0000313" key="7">
    <source>
        <dbReference type="EMBL" id="EFV95207.1"/>
    </source>
</evidence>
<dbReference type="PANTHER" id="PTHR30290:SF9">
    <property type="entry name" value="OLIGOPEPTIDE-BINDING PROTEIN APPA"/>
    <property type="match status" value="1"/>
</dbReference>
<proteinExistence type="inferred from homology"/>
<feature type="chain" id="PRO_5003221640" evidence="5">
    <location>
        <begin position="25"/>
        <end position="555"/>
    </location>
</feature>
<evidence type="ECO:0000256" key="5">
    <source>
        <dbReference type="SAM" id="SignalP"/>
    </source>
</evidence>
<dbReference type="Gene3D" id="3.40.190.10">
    <property type="entry name" value="Periplasmic binding protein-like II"/>
    <property type="match status" value="1"/>
</dbReference>
<dbReference type="RefSeq" id="WP_005673408.1">
    <property type="nucleotide sequence ID" value="NZ_CP146288.1"/>
</dbReference>
<feature type="domain" description="Solute-binding protein family 5" evidence="6">
    <location>
        <begin position="67"/>
        <end position="440"/>
    </location>
</feature>
<dbReference type="InterPro" id="IPR039424">
    <property type="entry name" value="SBP_5"/>
</dbReference>
<dbReference type="Pfam" id="PF00496">
    <property type="entry name" value="SBP_bac_5"/>
    <property type="match status" value="1"/>
</dbReference>
<dbReference type="PIRSF" id="PIRSF002741">
    <property type="entry name" value="MppA"/>
    <property type="match status" value="1"/>
</dbReference>
<sequence length="555" mass="61555">MRLRRTCRVLLLAGLMGAALPASAATLRWAAQTEITSLDPHAQAHPQVQAVLQHVYESLTRYSGGLEVEPALAQRWELLTPVIWRFHLRQGVRFHDGSPLTAEDVQFSLERLKGAGSTLGTMLAGVRSVRRIDEHTVDIVLDKPMPLLPRILTDARIMNRRWSRTHRAEAVLASKPGGSGYATRNANGTGPYRVAEGWAPGQPLHLDRNPDWWNTGGFPGNADPVIYQAIASDDDRLRALEQGEVDLVTDLPGQRIPALKRLPGLQVHTDVSQRTLLIGMDQFSDSLRYGHTGMGNPFRDQRVRHAMALAINERTLMRISGNMYQPAGTIVAPGVNGWTEALDRREATNLRQAQQLMAQAGHGAGFKVTLDCPNNRYAYDQQICEALVPMWARIGIRVKINSLPFASLVPKLETLDSSLWMLGWGSPDFDALQNLLSLAYTRSDKVDGTYNAARISDPKLDRLIDQARYENNPIKRTGLLQQALEIVKTQSYYLPLAHAMRAWVMQRSISLVVPPSERPEMRFVIVTGRRAGVSDTAPAAPDRAGRNQPAGARNK</sequence>
<accession>E7RWV3</accession>
<dbReference type="SUPFAM" id="SSF53850">
    <property type="entry name" value="Periplasmic binding protein-like II"/>
    <property type="match status" value="1"/>
</dbReference>
<dbReference type="AlphaFoldDB" id="E7RWV3"/>
<gene>
    <name evidence="7" type="ORF">HMPREF0551_1165</name>
</gene>
<reference evidence="7 8" key="1">
    <citation type="submission" date="2010-12" db="EMBL/GenBank/DDBJ databases">
        <authorList>
            <person name="Muzny D."/>
            <person name="Qin X."/>
            <person name="Deng J."/>
            <person name="Jiang H."/>
            <person name="Liu Y."/>
            <person name="Qu J."/>
            <person name="Song X.-Z."/>
            <person name="Zhang L."/>
            <person name="Thornton R."/>
            <person name="Coyle M."/>
            <person name="Francisco L."/>
            <person name="Jackson L."/>
            <person name="Javaid M."/>
            <person name="Korchina V."/>
            <person name="Kovar C."/>
            <person name="Mata R."/>
            <person name="Mathew T."/>
            <person name="Ngo R."/>
            <person name="Nguyen L."/>
            <person name="Nguyen N."/>
            <person name="Okwuonu G."/>
            <person name="Ongeri F."/>
            <person name="Pham C."/>
            <person name="Simmons D."/>
            <person name="Wilczek-Boney K."/>
            <person name="Hale W."/>
            <person name="Jakkamsetti A."/>
            <person name="Pham P."/>
            <person name="Ruth R."/>
            <person name="San Lucas F."/>
            <person name="Warren J."/>
            <person name="Zhang J."/>
            <person name="Zhao Z."/>
            <person name="Zhou C."/>
            <person name="Zhu D."/>
            <person name="Lee S."/>
            <person name="Bess C."/>
            <person name="Blankenburg K."/>
            <person name="Forbes L."/>
            <person name="Fu Q."/>
            <person name="Gubbala S."/>
            <person name="Hirani K."/>
            <person name="Jayaseelan J.C."/>
            <person name="Lara F."/>
            <person name="Munidasa M."/>
            <person name="Palculict T."/>
            <person name="Patil S."/>
            <person name="Pu L.-L."/>
            <person name="Saada N."/>
            <person name="Tang L."/>
            <person name="Weissenberger G."/>
            <person name="Zhu Y."/>
            <person name="Hemphill L."/>
            <person name="Shang Y."/>
            <person name="Youmans B."/>
            <person name="Ayvaz T."/>
            <person name="Ross M."/>
            <person name="Santibanez J."/>
            <person name="Aqrawi P."/>
            <person name="Gross S."/>
            <person name="Joshi V."/>
            <person name="Fowler G."/>
            <person name="Nazareth L."/>
            <person name="Reid J."/>
            <person name="Worley K."/>
            <person name="Petrosino J."/>
            <person name="Highlander S."/>
            <person name="Gibbs R."/>
        </authorList>
    </citation>
    <scope>NUCLEOTIDE SEQUENCE [LARGE SCALE GENOMIC DNA]</scope>
    <source>
        <strain evidence="7 8">ATCC 51599</strain>
    </source>
</reference>
<dbReference type="eggNOG" id="COG0747">
    <property type="taxonomic scope" value="Bacteria"/>
</dbReference>
<dbReference type="HOGENOM" id="CLU_017028_7_4_4"/>
<dbReference type="Proteomes" id="UP000011021">
    <property type="component" value="Unassembled WGS sequence"/>
</dbReference>
<dbReference type="GO" id="GO:0030288">
    <property type="term" value="C:outer membrane-bounded periplasmic space"/>
    <property type="evidence" value="ECO:0007669"/>
    <property type="project" value="UniProtKB-ARBA"/>
</dbReference>
<keyword evidence="8" id="KW-1185">Reference proteome</keyword>
<dbReference type="InterPro" id="IPR030678">
    <property type="entry name" value="Peptide/Ni-bd"/>
</dbReference>
<name>E7RWV3_9BURK</name>
<dbReference type="GO" id="GO:0043190">
    <property type="term" value="C:ATP-binding cassette (ABC) transporter complex"/>
    <property type="evidence" value="ECO:0007669"/>
    <property type="project" value="InterPro"/>
</dbReference>
<feature type="signal peptide" evidence="5">
    <location>
        <begin position="1"/>
        <end position="24"/>
    </location>
</feature>
<dbReference type="InterPro" id="IPR000914">
    <property type="entry name" value="SBP_5_dom"/>
</dbReference>
<dbReference type="Gene3D" id="3.10.105.10">
    <property type="entry name" value="Dipeptide-binding Protein, Domain 3"/>
    <property type="match status" value="1"/>
</dbReference>
<feature type="region of interest" description="Disordered" evidence="4">
    <location>
        <begin position="533"/>
        <end position="555"/>
    </location>
</feature>
<keyword evidence="2" id="KW-0813">Transport</keyword>
<evidence type="ECO:0000256" key="3">
    <source>
        <dbReference type="ARBA" id="ARBA00022729"/>
    </source>
</evidence>
<dbReference type="CDD" id="cd08498">
    <property type="entry name" value="PBP2_NikA_DppA_OppA_like_2"/>
    <property type="match status" value="1"/>
</dbReference>
<comment type="caution">
    <text evidence="7">The sequence shown here is derived from an EMBL/GenBank/DDBJ whole genome shotgun (WGS) entry which is preliminary data.</text>
</comment>
<dbReference type="GO" id="GO:0015833">
    <property type="term" value="P:peptide transport"/>
    <property type="evidence" value="ECO:0007669"/>
    <property type="project" value="TreeGrafter"/>
</dbReference>
<evidence type="ECO:0000259" key="6">
    <source>
        <dbReference type="Pfam" id="PF00496"/>
    </source>
</evidence>
<evidence type="ECO:0000256" key="2">
    <source>
        <dbReference type="ARBA" id="ARBA00022448"/>
    </source>
</evidence>
<dbReference type="STRING" id="887898.HMPREF0551_1165"/>
<dbReference type="PANTHER" id="PTHR30290">
    <property type="entry name" value="PERIPLASMIC BINDING COMPONENT OF ABC TRANSPORTER"/>
    <property type="match status" value="1"/>
</dbReference>
<keyword evidence="3 5" id="KW-0732">Signal</keyword>
<comment type="similarity">
    <text evidence="1">Belongs to the bacterial solute-binding protein 5 family.</text>
</comment>
<dbReference type="EMBL" id="AEQP01000004">
    <property type="protein sequence ID" value="EFV95207.1"/>
    <property type="molecule type" value="Genomic_DNA"/>
</dbReference>
<evidence type="ECO:0000256" key="1">
    <source>
        <dbReference type="ARBA" id="ARBA00005695"/>
    </source>
</evidence>
<protein>
    <submittedName>
        <fullName evidence="7">ABC transporter, substrate-binding protein, family 5</fullName>
    </submittedName>
</protein>
<organism evidence="7 8">
    <name type="scientific">Lautropia mirabilis ATCC 51599</name>
    <dbReference type="NCBI Taxonomy" id="887898"/>
    <lineage>
        <taxon>Bacteria</taxon>
        <taxon>Pseudomonadati</taxon>
        <taxon>Pseudomonadota</taxon>
        <taxon>Betaproteobacteria</taxon>
        <taxon>Burkholderiales</taxon>
        <taxon>Burkholderiaceae</taxon>
        <taxon>Lautropia</taxon>
    </lineage>
</organism>
<evidence type="ECO:0000313" key="8">
    <source>
        <dbReference type="Proteomes" id="UP000011021"/>
    </source>
</evidence>
<dbReference type="GO" id="GO:1904680">
    <property type="term" value="F:peptide transmembrane transporter activity"/>
    <property type="evidence" value="ECO:0007669"/>
    <property type="project" value="TreeGrafter"/>
</dbReference>
<evidence type="ECO:0000256" key="4">
    <source>
        <dbReference type="SAM" id="MobiDB-lite"/>
    </source>
</evidence>